<feature type="compositionally biased region" description="Basic residues" evidence="1">
    <location>
        <begin position="108"/>
        <end position="124"/>
    </location>
</feature>
<dbReference type="Proteomes" id="UP001145087">
    <property type="component" value="Unassembled WGS sequence"/>
</dbReference>
<comment type="caution">
    <text evidence="2">The sequence shown here is derived from an EMBL/GenBank/DDBJ whole genome shotgun (WGS) entry which is preliminary data.</text>
</comment>
<protein>
    <submittedName>
        <fullName evidence="2">Uncharacterized protein</fullName>
    </submittedName>
</protein>
<name>A0A9X3J5R0_9BACT</name>
<feature type="region of interest" description="Disordered" evidence="1">
    <location>
        <begin position="102"/>
        <end position="124"/>
    </location>
</feature>
<reference evidence="2" key="1">
    <citation type="submission" date="2022-11" db="EMBL/GenBank/DDBJ databases">
        <title>Marilongibacter aestuarii gen. nov., sp. nov., isolated from tidal flat sediment.</title>
        <authorList>
            <person name="Jiayan W."/>
        </authorList>
    </citation>
    <scope>NUCLEOTIDE SEQUENCE</scope>
    <source>
        <strain evidence="2">Z1-6</strain>
    </source>
</reference>
<organism evidence="2 3">
    <name type="scientific">Draconibacterium aestuarii</name>
    <dbReference type="NCBI Taxonomy" id="2998507"/>
    <lineage>
        <taxon>Bacteria</taxon>
        <taxon>Pseudomonadati</taxon>
        <taxon>Bacteroidota</taxon>
        <taxon>Bacteroidia</taxon>
        <taxon>Marinilabiliales</taxon>
        <taxon>Prolixibacteraceae</taxon>
        <taxon>Draconibacterium</taxon>
    </lineage>
</organism>
<proteinExistence type="predicted"/>
<dbReference type="EMBL" id="JAPOHD010000013">
    <property type="protein sequence ID" value="MCY1720192.1"/>
    <property type="molecule type" value="Genomic_DNA"/>
</dbReference>
<dbReference type="AlphaFoldDB" id="A0A9X3J5R0"/>
<gene>
    <name evidence="2" type="ORF">OU798_07550</name>
</gene>
<dbReference type="RefSeq" id="WP_343332526.1">
    <property type="nucleotide sequence ID" value="NZ_JAPOHD010000013.1"/>
</dbReference>
<evidence type="ECO:0000313" key="2">
    <source>
        <dbReference type="EMBL" id="MCY1720192.1"/>
    </source>
</evidence>
<sequence>MSTILNKKEYSKMIYEDIERLEKEMQPSPERDHIKSVLLHSVASYSHNVVVHGGYDELIEIVEKERDRGVIIVCGDKGEVRPPRTRPDDFEKLLITPTPIIEDITTTKSKRTNHERKPSRYGKR</sequence>
<accession>A0A9X3J5R0</accession>
<evidence type="ECO:0000256" key="1">
    <source>
        <dbReference type="SAM" id="MobiDB-lite"/>
    </source>
</evidence>
<evidence type="ECO:0000313" key="3">
    <source>
        <dbReference type="Proteomes" id="UP001145087"/>
    </source>
</evidence>
<keyword evidence="3" id="KW-1185">Reference proteome</keyword>